<dbReference type="EMBL" id="JNAO01000004">
    <property type="protein sequence ID" value="KGG02496.1"/>
    <property type="molecule type" value="Genomic_DNA"/>
</dbReference>
<comment type="caution">
    <text evidence="1">The sequence shown here is derived from an EMBL/GenBank/DDBJ whole genome shotgun (WGS) entry which is preliminary data.</text>
</comment>
<reference evidence="2" key="1">
    <citation type="journal article" date="2014" name="Sci. Data">
        <title>Genomes of diverse isolates of the marine cyanobacterium Prochlorococcus.</title>
        <authorList>
            <person name="Biller S."/>
            <person name="Berube P."/>
            <person name="Thompson J."/>
            <person name="Kelly L."/>
            <person name="Roggensack S."/>
            <person name="Awad L."/>
            <person name="Roache-Johnson K."/>
            <person name="Ding H."/>
            <person name="Giovannoni S.J."/>
            <person name="Moore L.R."/>
            <person name="Chisholm S.W."/>
        </authorList>
    </citation>
    <scope>NUCLEOTIDE SEQUENCE [LARGE SCALE GENOMIC DNA]</scope>
    <source>
        <strain evidence="2">MIT 9314</strain>
    </source>
</reference>
<proteinExistence type="predicted"/>
<organism evidence="1 2">
    <name type="scientific">Prochlorococcus marinus str. MIT 9314</name>
    <dbReference type="NCBI Taxonomy" id="167548"/>
    <lineage>
        <taxon>Bacteria</taxon>
        <taxon>Bacillati</taxon>
        <taxon>Cyanobacteriota</taxon>
        <taxon>Cyanophyceae</taxon>
        <taxon>Synechococcales</taxon>
        <taxon>Prochlorococcaceae</taxon>
        <taxon>Prochlorococcus</taxon>
    </lineage>
</organism>
<protein>
    <submittedName>
        <fullName evidence="1">Uncharacterized protein</fullName>
    </submittedName>
</protein>
<dbReference type="RefSeq" id="WP_072165441.1">
    <property type="nucleotide sequence ID" value="NZ_JNAO01000004.1"/>
</dbReference>
<dbReference type="Proteomes" id="UP000030533">
    <property type="component" value="Unassembled WGS sequence"/>
</dbReference>
<name>A0A0A2ALK4_PROMR</name>
<accession>A0A0A2ALK4</accession>
<dbReference type="STRING" id="167548.EU98_0436"/>
<dbReference type="AlphaFoldDB" id="A0A0A2ALK4"/>
<sequence>MTYKIIRIDGKDDELTSQSFDKYSDAYDLLEELYGDLCCSDADYGDITYYDIVENN</sequence>
<gene>
    <name evidence="1" type="ORF">EU98_0436</name>
</gene>
<evidence type="ECO:0000313" key="1">
    <source>
        <dbReference type="EMBL" id="KGG02496.1"/>
    </source>
</evidence>
<evidence type="ECO:0000313" key="2">
    <source>
        <dbReference type="Proteomes" id="UP000030533"/>
    </source>
</evidence>